<evidence type="ECO:0000259" key="2">
    <source>
        <dbReference type="Pfam" id="PF02698"/>
    </source>
</evidence>
<feature type="transmembrane region" description="Helical" evidence="1">
    <location>
        <begin position="20"/>
        <end position="41"/>
    </location>
</feature>
<name>A0A418NWJ1_9SPHN</name>
<dbReference type="Proteomes" id="UP000286576">
    <property type="component" value="Unassembled WGS sequence"/>
</dbReference>
<evidence type="ECO:0000313" key="3">
    <source>
        <dbReference type="EMBL" id="RIV88991.1"/>
    </source>
</evidence>
<evidence type="ECO:0000256" key="1">
    <source>
        <dbReference type="SAM" id="Phobius"/>
    </source>
</evidence>
<protein>
    <submittedName>
        <fullName evidence="3">YdcF family protein</fullName>
    </submittedName>
</protein>
<dbReference type="Gene3D" id="3.40.50.620">
    <property type="entry name" value="HUPs"/>
    <property type="match status" value="1"/>
</dbReference>
<reference evidence="3 4" key="1">
    <citation type="submission" date="2018-08" db="EMBL/GenBank/DDBJ databases">
        <title>Erythrobacter zhengii sp.nov., a bacterium isolated from deep-sea sediment.</title>
        <authorList>
            <person name="Fang C."/>
            <person name="Wu Y.-H."/>
            <person name="Sun C."/>
            <person name="Wang H."/>
            <person name="Cheng H."/>
            <person name="Meng F.-X."/>
            <person name="Wang C.-S."/>
            <person name="Xu X.-W."/>
        </authorList>
    </citation>
    <scope>NUCLEOTIDE SEQUENCE [LARGE SCALE GENOMIC DNA]</scope>
    <source>
        <strain evidence="3 4">V18</strain>
    </source>
</reference>
<comment type="caution">
    <text evidence="3">The sequence shown here is derived from an EMBL/GenBank/DDBJ whole genome shotgun (WGS) entry which is preliminary data.</text>
</comment>
<organism evidence="3 4">
    <name type="scientific">Aurantiacibacter zhengii</name>
    <dbReference type="NCBI Taxonomy" id="2307003"/>
    <lineage>
        <taxon>Bacteria</taxon>
        <taxon>Pseudomonadati</taxon>
        <taxon>Pseudomonadota</taxon>
        <taxon>Alphaproteobacteria</taxon>
        <taxon>Sphingomonadales</taxon>
        <taxon>Erythrobacteraceae</taxon>
        <taxon>Aurantiacibacter</taxon>
    </lineage>
</organism>
<keyword evidence="1" id="KW-0472">Membrane</keyword>
<dbReference type="InterPro" id="IPR003848">
    <property type="entry name" value="DUF218"/>
</dbReference>
<evidence type="ECO:0000313" key="4">
    <source>
        <dbReference type="Proteomes" id="UP000286576"/>
    </source>
</evidence>
<accession>A0A418NWJ1</accession>
<dbReference type="InterPro" id="IPR014729">
    <property type="entry name" value="Rossmann-like_a/b/a_fold"/>
</dbReference>
<dbReference type="PANTHER" id="PTHR30336">
    <property type="entry name" value="INNER MEMBRANE PROTEIN, PROBABLE PERMEASE"/>
    <property type="match status" value="1"/>
</dbReference>
<dbReference type="PANTHER" id="PTHR30336:SF20">
    <property type="entry name" value="DUF218 DOMAIN-CONTAINING PROTEIN"/>
    <property type="match status" value="1"/>
</dbReference>
<dbReference type="AlphaFoldDB" id="A0A418NWJ1"/>
<dbReference type="OrthoDB" id="9782395at2"/>
<proteinExistence type="predicted"/>
<keyword evidence="1" id="KW-0812">Transmembrane</keyword>
<dbReference type="GO" id="GO:0005886">
    <property type="term" value="C:plasma membrane"/>
    <property type="evidence" value="ECO:0007669"/>
    <property type="project" value="TreeGrafter"/>
</dbReference>
<dbReference type="InterPro" id="IPR051599">
    <property type="entry name" value="Cell_Envelope_Assoc"/>
</dbReference>
<keyword evidence="4" id="KW-1185">Reference proteome</keyword>
<feature type="domain" description="DUF218" evidence="2">
    <location>
        <begin position="52"/>
        <end position="195"/>
    </location>
</feature>
<sequence>MGRGRSRCRESFRKGNGLKLRRAIIPAILGWLGAVGFWIAVGPDEEPGARADAAIVLGAGVEGDTPSPVFRERIDHGIDLLRTGRVERLIFTGAQGEGATIAESAAARSVALEKGVPANAILTEAESASTMHNLVEAQLLMRDEGLETALIVSDPLHMRRAMEMAEALGIEAHPSATPTSRYRSFQTQLPFLLREIYFIHHFWLFGE</sequence>
<dbReference type="Pfam" id="PF02698">
    <property type="entry name" value="DUF218"/>
    <property type="match status" value="1"/>
</dbReference>
<gene>
    <name evidence="3" type="ORF">D2V07_01630</name>
</gene>
<dbReference type="EMBL" id="QXFL01000001">
    <property type="protein sequence ID" value="RIV88991.1"/>
    <property type="molecule type" value="Genomic_DNA"/>
</dbReference>
<keyword evidence="1" id="KW-1133">Transmembrane helix</keyword>
<dbReference type="CDD" id="cd06259">
    <property type="entry name" value="YdcF-like"/>
    <property type="match status" value="1"/>
</dbReference>